<evidence type="ECO:0000256" key="5">
    <source>
        <dbReference type="ARBA" id="ARBA00022989"/>
    </source>
</evidence>
<sequence length="570" mass="61838">MPGLSGTQRLKMSDNTLPPSASVPRPEVKRRRLRVSLIWLVPIVAAIIGVSMALHDWMNIGPKITVSFLTAEGLEANKTQVKYKNVIIGMVTDITLSEDRTHVLASIDLNTSAAPFTRIDSQFWVVRPRIGAHGVSGVDTLLSGAFIGADAGSSEETKTSFTGLETPPPVTFGEKGKRFKLHTDDLGSLDIGSPIYYRRIQVGQVVGYELSKDGRGVDIQIFINAPNDQYITTDTRFWNASGVDITVGASGVKVNTQSLTSIISGGIAFREPNWSPDSKLADENAEFKIFDDQATALAPPDGEPRYIRMRFNQSLRGLTVNAAVDFLGVNIGKVVSVDLDYDPATKTFPGIVGAVIYPKRLGAAESKLQELGGKGDEEEQSARVLGAFVANGLRAQVRNGNLLTGQLYIAMEFDPKAPKVAFNAKARPLEIPTVPGSFDKLQEQLQAFVEKLSKLPIDELAKNLNGSLSELQKTLKQVNSSVLPQMRGTLQQAEKTLGTANDSFAEDSPARQQLGQALDEVQRTARSVRVLTDFLSRHPESLIRGRTGDAAPRSFNAPSSSRAIDLEPKQ</sequence>
<keyword evidence="3" id="KW-0997">Cell inner membrane</keyword>
<dbReference type="PATRIC" id="fig|251724.3.peg.749"/>
<comment type="caution">
    <text evidence="10">The sequence shown here is derived from an EMBL/GenBank/DDBJ whole genome shotgun (WGS) entry which is preliminary data.</text>
</comment>
<feature type="compositionally biased region" description="Polar residues" evidence="7">
    <location>
        <begin position="1"/>
        <end position="19"/>
    </location>
</feature>
<evidence type="ECO:0000256" key="1">
    <source>
        <dbReference type="ARBA" id="ARBA00004533"/>
    </source>
</evidence>
<gene>
    <name evidence="10" type="ORF">ALO53_04518</name>
</gene>
<protein>
    <submittedName>
        <fullName evidence="10">PqiB family protein</fullName>
    </submittedName>
</protein>
<accession>A0A0N8RTY9</accession>
<dbReference type="PANTHER" id="PTHR30462:SF0">
    <property type="entry name" value="INTERMEMBRANE TRANSPORT PROTEIN YEBT"/>
    <property type="match status" value="1"/>
</dbReference>
<feature type="domain" description="Mce/MlaD" evidence="9">
    <location>
        <begin position="305"/>
        <end position="412"/>
    </location>
</feature>
<evidence type="ECO:0000256" key="7">
    <source>
        <dbReference type="SAM" id="MobiDB-lite"/>
    </source>
</evidence>
<evidence type="ECO:0000256" key="4">
    <source>
        <dbReference type="ARBA" id="ARBA00022692"/>
    </source>
</evidence>
<evidence type="ECO:0000256" key="3">
    <source>
        <dbReference type="ARBA" id="ARBA00022519"/>
    </source>
</evidence>
<keyword evidence="6 8" id="KW-0472">Membrane</keyword>
<dbReference type="InterPro" id="IPR003399">
    <property type="entry name" value="Mce/MlaD"/>
</dbReference>
<dbReference type="GO" id="GO:0005886">
    <property type="term" value="C:plasma membrane"/>
    <property type="evidence" value="ECO:0007669"/>
    <property type="project" value="UniProtKB-SubCell"/>
</dbReference>
<feature type="domain" description="Mce/MlaD" evidence="9">
    <location>
        <begin position="62"/>
        <end position="120"/>
    </location>
</feature>
<evidence type="ECO:0000256" key="2">
    <source>
        <dbReference type="ARBA" id="ARBA00022475"/>
    </source>
</evidence>
<name>A0A0N8RTY9_PSEA0</name>
<feature type="domain" description="Mce/MlaD" evidence="9">
    <location>
        <begin position="176"/>
        <end position="252"/>
    </location>
</feature>
<proteinExistence type="predicted"/>
<keyword evidence="2" id="KW-1003">Cell membrane</keyword>
<keyword evidence="5 8" id="KW-1133">Transmembrane helix</keyword>
<comment type="subcellular location">
    <subcellularLocation>
        <location evidence="1">Cell inner membrane</location>
    </subcellularLocation>
</comment>
<evidence type="ECO:0000313" key="10">
    <source>
        <dbReference type="EMBL" id="KPX60919.1"/>
    </source>
</evidence>
<feature type="transmembrane region" description="Helical" evidence="8">
    <location>
        <begin position="35"/>
        <end position="54"/>
    </location>
</feature>
<feature type="region of interest" description="Disordered" evidence="7">
    <location>
        <begin position="1"/>
        <end position="25"/>
    </location>
</feature>
<reference evidence="10 11" key="1">
    <citation type="submission" date="2015-09" db="EMBL/GenBank/DDBJ databases">
        <title>Genome announcement of multiple Pseudomonas syringae strains.</title>
        <authorList>
            <person name="Thakur S."/>
            <person name="Wang P.W."/>
            <person name="Gong Y."/>
            <person name="Weir B.S."/>
            <person name="Guttman D.S."/>
        </authorList>
    </citation>
    <scope>NUCLEOTIDE SEQUENCE [LARGE SCALE GENOMIC DNA]</scope>
    <source>
        <strain evidence="10 11">ICMP7840</strain>
    </source>
</reference>
<organism evidence="10 11">
    <name type="scientific">Pseudomonas amygdali pv. photiniae</name>
    <dbReference type="NCBI Taxonomy" id="251724"/>
    <lineage>
        <taxon>Bacteria</taxon>
        <taxon>Pseudomonadati</taxon>
        <taxon>Pseudomonadota</taxon>
        <taxon>Gammaproteobacteria</taxon>
        <taxon>Pseudomonadales</taxon>
        <taxon>Pseudomonadaceae</taxon>
        <taxon>Pseudomonas</taxon>
        <taxon>Pseudomonas amygdali</taxon>
    </lineage>
</organism>
<feature type="region of interest" description="Disordered" evidence="7">
    <location>
        <begin position="542"/>
        <end position="570"/>
    </location>
</feature>
<evidence type="ECO:0000256" key="8">
    <source>
        <dbReference type="SAM" id="Phobius"/>
    </source>
</evidence>
<dbReference type="AlphaFoldDB" id="A0A0N8RTY9"/>
<evidence type="ECO:0000313" key="11">
    <source>
        <dbReference type="Proteomes" id="UP000050469"/>
    </source>
</evidence>
<dbReference type="Pfam" id="PF02470">
    <property type="entry name" value="MlaD"/>
    <property type="match status" value="3"/>
</dbReference>
<evidence type="ECO:0000259" key="9">
    <source>
        <dbReference type="Pfam" id="PF02470"/>
    </source>
</evidence>
<keyword evidence="4 8" id="KW-0812">Transmembrane</keyword>
<dbReference type="Proteomes" id="UP000050469">
    <property type="component" value="Unassembled WGS sequence"/>
</dbReference>
<evidence type="ECO:0000256" key="6">
    <source>
        <dbReference type="ARBA" id="ARBA00023136"/>
    </source>
</evidence>
<dbReference type="EMBL" id="LJQO01000475">
    <property type="protein sequence ID" value="KPX60919.1"/>
    <property type="molecule type" value="Genomic_DNA"/>
</dbReference>
<dbReference type="InterPro" id="IPR051800">
    <property type="entry name" value="PqiA-PqiB_transport"/>
</dbReference>
<dbReference type="PANTHER" id="PTHR30462">
    <property type="entry name" value="INTERMEMBRANE TRANSPORT PROTEIN PQIB-RELATED"/>
    <property type="match status" value="1"/>
</dbReference>